<accession>A0A364L2N4</accession>
<gene>
    <name evidence="2" type="ORF">BHQ10_006068</name>
</gene>
<evidence type="ECO:0000256" key="1">
    <source>
        <dbReference type="SAM" id="MobiDB-lite"/>
    </source>
</evidence>
<dbReference type="Proteomes" id="UP000249363">
    <property type="component" value="Unassembled WGS sequence"/>
</dbReference>
<name>A0A364L2N4_TALAM</name>
<evidence type="ECO:0000313" key="2">
    <source>
        <dbReference type="EMBL" id="RAO70056.1"/>
    </source>
</evidence>
<organism evidence="2 3">
    <name type="scientific">Talaromyces amestolkiae</name>
    <dbReference type="NCBI Taxonomy" id="1196081"/>
    <lineage>
        <taxon>Eukaryota</taxon>
        <taxon>Fungi</taxon>
        <taxon>Dikarya</taxon>
        <taxon>Ascomycota</taxon>
        <taxon>Pezizomycotina</taxon>
        <taxon>Eurotiomycetes</taxon>
        <taxon>Eurotiomycetidae</taxon>
        <taxon>Eurotiales</taxon>
        <taxon>Trichocomaceae</taxon>
        <taxon>Talaromyces</taxon>
        <taxon>Talaromyces sect. Talaromyces</taxon>
    </lineage>
</organism>
<proteinExistence type="predicted"/>
<feature type="compositionally biased region" description="Polar residues" evidence="1">
    <location>
        <begin position="15"/>
        <end position="28"/>
    </location>
</feature>
<dbReference type="GeneID" id="63795284"/>
<reference evidence="2 3" key="1">
    <citation type="journal article" date="2017" name="Biotechnol. Biofuels">
        <title>Differential beta-glucosidase expression as a function of carbon source availability in Talaromyces amestolkiae: a genomic and proteomic approach.</title>
        <authorList>
            <person name="de Eugenio L.I."/>
            <person name="Mendez-Liter J.A."/>
            <person name="Nieto-Dominguez M."/>
            <person name="Alonso L."/>
            <person name="Gil-Munoz J."/>
            <person name="Barriuso J."/>
            <person name="Prieto A."/>
            <person name="Martinez M.J."/>
        </authorList>
    </citation>
    <scope>NUCLEOTIDE SEQUENCE [LARGE SCALE GENOMIC DNA]</scope>
    <source>
        <strain evidence="2 3">CIB</strain>
    </source>
</reference>
<dbReference type="EMBL" id="MIKG01000011">
    <property type="protein sequence ID" value="RAO70056.1"/>
    <property type="molecule type" value="Genomic_DNA"/>
</dbReference>
<sequence length="108" mass="12106">MLQKLFTDNGDSDRGSINSSSPWTSKSPPQEAVVYKSTHNFRGDLLPRRTRAEGETDEKRNFSSNLYLRVFGLNCIDAVANQKLGVNQDWSYNFANLLGKCGQKTVCT</sequence>
<keyword evidence="3" id="KW-1185">Reference proteome</keyword>
<protein>
    <submittedName>
        <fullName evidence="2">Uncharacterized protein</fullName>
    </submittedName>
</protein>
<comment type="caution">
    <text evidence="2">The sequence shown here is derived from an EMBL/GenBank/DDBJ whole genome shotgun (WGS) entry which is preliminary data.</text>
</comment>
<feature type="region of interest" description="Disordered" evidence="1">
    <location>
        <begin position="1"/>
        <end position="30"/>
    </location>
</feature>
<dbReference type="RefSeq" id="XP_040734572.1">
    <property type="nucleotide sequence ID" value="XM_040878613.1"/>
</dbReference>
<evidence type="ECO:0000313" key="3">
    <source>
        <dbReference type="Proteomes" id="UP000249363"/>
    </source>
</evidence>
<dbReference type="AlphaFoldDB" id="A0A364L2N4"/>